<keyword evidence="6 8" id="KW-0472">Membrane</keyword>
<gene>
    <name evidence="10" type="ORF">SBRCBS47491_005785</name>
</gene>
<dbReference type="PROSITE" id="PS50850">
    <property type="entry name" value="MFS"/>
    <property type="match status" value="1"/>
</dbReference>
<keyword evidence="5 8" id="KW-1133">Transmembrane helix</keyword>
<sequence length="485" mass="52805">MASSAYQYAIGVALFASIGTFLFGFDTGIATTTISHQSWKDYMGHPGTGLTGAVVSVFIAGEAVGSITQFLLGDKLGRLGFLQFLCVTVTIGAAIQTGAVNMGMFLAGRAIAGIGIGGLVSSVPLYLVEISAPSYRGFIGSISGCGMTFGIMVSNWVGFACAHAPYGSLQWRLPLGLQIPWGILLFIGLVTFMPDSPRMLIRAGKIEAAHAEFIKIRKDLQSHEVADEFRLMQGQIEYEMAREIKSWKEVFTLYRHRALVAISIQVMTSLTGVNVIQYYQTTIYTNLGMGSMTILALAGVYGTVSFLCNCVTTFWLIDQWGRRKMLLTGMAGIILVEIYTAEMQRGFAVGTNRVGQGFTILGIFLFAVFYYSFLGSTVWIYPPEILPLELRNKVVAIATAAHFIVNIGITEAGPTAFKNIKENYYYVFVGCTIIFTVIGYFFYPETRRKTLEEIAGAFGDQVVTQVEDKTGAVVGGGQVEAIEEV</sequence>
<evidence type="ECO:0000256" key="1">
    <source>
        <dbReference type="ARBA" id="ARBA00004141"/>
    </source>
</evidence>
<dbReference type="InterPro" id="IPR020846">
    <property type="entry name" value="MFS_dom"/>
</dbReference>
<dbReference type="EMBL" id="CAWUHC010000052">
    <property type="protein sequence ID" value="CAK7225124.1"/>
    <property type="molecule type" value="Genomic_DNA"/>
</dbReference>
<evidence type="ECO:0000256" key="8">
    <source>
        <dbReference type="SAM" id="Phobius"/>
    </source>
</evidence>
<dbReference type="PANTHER" id="PTHR48022">
    <property type="entry name" value="PLASTIDIC GLUCOSE TRANSPORTER 4"/>
    <property type="match status" value="1"/>
</dbReference>
<feature type="transmembrane region" description="Helical" evidence="8">
    <location>
        <begin position="106"/>
        <end position="127"/>
    </location>
</feature>
<evidence type="ECO:0000259" key="9">
    <source>
        <dbReference type="PROSITE" id="PS50850"/>
    </source>
</evidence>
<feature type="transmembrane region" description="Helical" evidence="8">
    <location>
        <begin position="292"/>
        <end position="317"/>
    </location>
</feature>
<accession>A0ABP0BZL4</accession>
<evidence type="ECO:0000256" key="5">
    <source>
        <dbReference type="ARBA" id="ARBA00022989"/>
    </source>
</evidence>
<feature type="transmembrane region" description="Helical" evidence="8">
    <location>
        <begin position="171"/>
        <end position="192"/>
    </location>
</feature>
<feature type="transmembrane region" description="Helical" evidence="8">
    <location>
        <begin position="79"/>
        <end position="100"/>
    </location>
</feature>
<dbReference type="Proteomes" id="UP001642406">
    <property type="component" value="Unassembled WGS sequence"/>
</dbReference>
<dbReference type="InterPro" id="IPR050360">
    <property type="entry name" value="MFS_Sugar_Transporters"/>
</dbReference>
<feature type="transmembrane region" description="Helical" evidence="8">
    <location>
        <begin position="361"/>
        <end position="382"/>
    </location>
</feature>
<evidence type="ECO:0000256" key="7">
    <source>
        <dbReference type="RuleBase" id="RU003346"/>
    </source>
</evidence>
<dbReference type="PRINTS" id="PR00171">
    <property type="entry name" value="SUGRTRNSPORT"/>
</dbReference>
<keyword evidence="4 8" id="KW-0812">Transmembrane</keyword>
<dbReference type="Pfam" id="PF00083">
    <property type="entry name" value="Sugar_tr"/>
    <property type="match status" value="1"/>
</dbReference>
<feature type="domain" description="Major facilitator superfamily (MFS) profile" evidence="9">
    <location>
        <begin position="12"/>
        <end position="447"/>
    </location>
</feature>
<protein>
    <recommendedName>
        <fullName evidence="9">Major facilitator superfamily (MFS) profile domain-containing protein</fullName>
    </recommendedName>
</protein>
<proteinExistence type="inferred from homology"/>
<feature type="transmembrane region" description="Helical" evidence="8">
    <location>
        <begin position="258"/>
        <end position="280"/>
    </location>
</feature>
<dbReference type="PROSITE" id="PS00217">
    <property type="entry name" value="SUGAR_TRANSPORT_2"/>
    <property type="match status" value="1"/>
</dbReference>
<feature type="transmembrane region" description="Helical" evidence="8">
    <location>
        <begin position="424"/>
        <end position="443"/>
    </location>
</feature>
<reference evidence="10 11" key="1">
    <citation type="submission" date="2024-01" db="EMBL/GenBank/DDBJ databases">
        <authorList>
            <person name="Allen C."/>
            <person name="Tagirdzhanova G."/>
        </authorList>
    </citation>
    <scope>NUCLEOTIDE SEQUENCE [LARGE SCALE GENOMIC DNA]</scope>
</reference>
<organism evidence="10 11">
    <name type="scientific">Sporothrix bragantina</name>
    <dbReference type="NCBI Taxonomy" id="671064"/>
    <lineage>
        <taxon>Eukaryota</taxon>
        <taxon>Fungi</taxon>
        <taxon>Dikarya</taxon>
        <taxon>Ascomycota</taxon>
        <taxon>Pezizomycotina</taxon>
        <taxon>Sordariomycetes</taxon>
        <taxon>Sordariomycetidae</taxon>
        <taxon>Ophiostomatales</taxon>
        <taxon>Ophiostomataceae</taxon>
        <taxon>Sporothrix</taxon>
    </lineage>
</organism>
<feature type="transmembrane region" description="Helical" evidence="8">
    <location>
        <begin position="139"/>
        <end position="159"/>
    </location>
</feature>
<dbReference type="PANTHER" id="PTHR48022:SF11">
    <property type="entry name" value="MONOSACCHARIDE TRANSPORTER (HXT8), PUTATIVE (AFU_ORTHOLOGUE AFUA_2G08120)-RELATED"/>
    <property type="match status" value="1"/>
</dbReference>
<dbReference type="Gene3D" id="1.20.1250.20">
    <property type="entry name" value="MFS general substrate transporter like domains"/>
    <property type="match status" value="1"/>
</dbReference>
<evidence type="ECO:0000256" key="6">
    <source>
        <dbReference type="ARBA" id="ARBA00023136"/>
    </source>
</evidence>
<evidence type="ECO:0000256" key="2">
    <source>
        <dbReference type="ARBA" id="ARBA00010992"/>
    </source>
</evidence>
<evidence type="ECO:0000313" key="11">
    <source>
        <dbReference type="Proteomes" id="UP001642406"/>
    </source>
</evidence>
<dbReference type="InterPro" id="IPR036259">
    <property type="entry name" value="MFS_trans_sf"/>
</dbReference>
<feature type="transmembrane region" description="Helical" evidence="8">
    <location>
        <begin position="394"/>
        <end position="412"/>
    </location>
</feature>
<dbReference type="InterPro" id="IPR003663">
    <property type="entry name" value="Sugar/inositol_transpt"/>
</dbReference>
<name>A0ABP0BZL4_9PEZI</name>
<keyword evidence="11" id="KW-1185">Reference proteome</keyword>
<comment type="subcellular location">
    <subcellularLocation>
        <location evidence="1">Membrane</location>
        <topology evidence="1">Multi-pass membrane protein</topology>
    </subcellularLocation>
</comment>
<dbReference type="InterPro" id="IPR005828">
    <property type="entry name" value="MFS_sugar_transport-like"/>
</dbReference>
<keyword evidence="3 7" id="KW-0813">Transport</keyword>
<comment type="similarity">
    <text evidence="2 7">Belongs to the major facilitator superfamily. Sugar transporter (TC 2.A.1.1) family.</text>
</comment>
<evidence type="ECO:0000313" key="10">
    <source>
        <dbReference type="EMBL" id="CAK7225124.1"/>
    </source>
</evidence>
<dbReference type="NCBIfam" id="TIGR00879">
    <property type="entry name" value="SP"/>
    <property type="match status" value="1"/>
</dbReference>
<dbReference type="PROSITE" id="PS00216">
    <property type="entry name" value="SUGAR_TRANSPORT_1"/>
    <property type="match status" value="1"/>
</dbReference>
<dbReference type="SUPFAM" id="SSF103473">
    <property type="entry name" value="MFS general substrate transporter"/>
    <property type="match status" value="1"/>
</dbReference>
<dbReference type="InterPro" id="IPR005829">
    <property type="entry name" value="Sugar_transporter_CS"/>
</dbReference>
<comment type="caution">
    <text evidence="10">The sequence shown here is derived from an EMBL/GenBank/DDBJ whole genome shotgun (WGS) entry which is preliminary data.</text>
</comment>
<evidence type="ECO:0000256" key="4">
    <source>
        <dbReference type="ARBA" id="ARBA00022692"/>
    </source>
</evidence>
<feature type="transmembrane region" description="Helical" evidence="8">
    <location>
        <begin position="12"/>
        <end position="30"/>
    </location>
</feature>
<evidence type="ECO:0000256" key="3">
    <source>
        <dbReference type="ARBA" id="ARBA00022448"/>
    </source>
</evidence>
<feature type="transmembrane region" description="Helical" evidence="8">
    <location>
        <begin position="50"/>
        <end position="72"/>
    </location>
</feature>